<evidence type="ECO:0008006" key="4">
    <source>
        <dbReference type="Google" id="ProtNLM"/>
    </source>
</evidence>
<protein>
    <recommendedName>
        <fullName evidence="4">Secreted protein</fullName>
    </recommendedName>
</protein>
<dbReference type="Proteomes" id="UP000027222">
    <property type="component" value="Unassembled WGS sequence"/>
</dbReference>
<dbReference type="AlphaFoldDB" id="A0A067SJY6"/>
<reference evidence="3" key="1">
    <citation type="journal article" date="2014" name="Proc. Natl. Acad. Sci. U.S.A.">
        <title>Extensive sampling of basidiomycete genomes demonstrates inadequacy of the white-rot/brown-rot paradigm for wood decay fungi.</title>
        <authorList>
            <person name="Riley R."/>
            <person name="Salamov A.A."/>
            <person name="Brown D.W."/>
            <person name="Nagy L.G."/>
            <person name="Floudas D."/>
            <person name="Held B.W."/>
            <person name="Levasseur A."/>
            <person name="Lombard V."/>
            <person name="Morin E."/>
            <person name="Otillar R."/>
            <person name="Lindquist E.A."/>
            <person name="Sun H."/>
            <person name="LaButti K.M."/>
            <person name="Schmutz J."/>
            <person name="Jabbour D."/>
            <person name="Luo H."/>
            <person name="Baker S.E."/>
            <person name="Pisabarro A.G."/>
            <person name="Walton J.D."/>
            <person name="Blanchette R.A."/>
            <person name="Henrissat B."/>
            <person name="Martin F."/>
            <person name="Cullen D."/>
            <person name="Hibbett D.S."/>
            <person name="Grigoriev I.V."/>
        </authorList>
    </citation>
    <scope>NUCLEOTIDE SEQUENCE [LARGE SCALE GENOMIC DNA]</scope>
    <source>
        <strain evidence="3">CBS 339.88</strain>
    </source>
</reference>
<accession>A0A067SJY6</accession>
<name>A0A067SJY6_GALM3</name>
<keyword evidence="1" id="KW-0732">Signal</keyword>
<gene>
    <name evidence="2" type="ORF">GALMADRAFT_795941</name>
</gene>
<proteinExistence type="predicted"/>
<organism evidence="2 3">
    <name type="scientific">Galerina marginata (strain CBS 339.88)</name>
    <dbReference type="NCBI Taxonomy" id="685588"/>
    <lineage>
        <taxon>Eukaryota</taxon>
        <taxon>Fungi</taxon>
        <taxon>Dikarya</taxon>
        <taxon>Basidiomycota</taxon>
        <taxon>Agaricomycotina</taxon>
        <taxon>Agaricomycetes</taxon>
        <taxon>Agaricomycetidae</taxon>
        <taxon>Agaricales</taxon>
        <taxon>Agaricineae</taxon>
        <taxon>Strophariaceae</taxon>
        <taxon>Galerina</taxon>
    </lineage>
</organism>
<sequence length="101" mass="10965">MRPTRVWRVCCSAVSLTKTVMLPFCACPGSPFMFKPDTDMPTRSPHPSLSIYTGPAIGVGATFPSGPTSIPLILTKSQWLDELPRCCRVNVGLSDFFSLGD</sequence>
<dbReference type="EMBL" id="KL142393">
    <property type="protein sequence ID" value="KDR71221.1"/>
    <property type="molecule type" value="Genomic_DNA"/>
</dbReference>
<evidence type="ECO:0000313" key="3">
    <source>
        <dbReference type="Proteomes" id="UP000027222"/>
    </source>
</evidence>
<dbReference type="HOGENOM" id="CLU_2291905_0_0_1"/>
<feature type="signal peptide" evidence="1">
    <location>
        <begin position="1"/>
        <end position="19"/>
    </location>
</feature>
<evidence type="ECO:0000313" key="2">
    <source>
        <dbReference type="EMBL" id="KDR71221.1"/>
    </source>
</evidence>
<keyword evidence="3" id="KW-1185">Reference proteome</keyword>
<evidence type="ECO:0000256" key="1">
    <source>
        <dbReference type="SAM" id="SignalP"/>
    </source>
</evidence>
<feature type="chain" id="PRO_5001645850" description="Secreted protein" evidence="1">
    <location>
        <begin position="20"/>
        <end position="101"/>
    </location>
</feature>